<evidence type="ECO:0000313" key="3">
    <source>
        <dbReference type="Proteomes" id="UP000265361"/>
    </source>
</evidence>
<accession>A0A399P092</accession>
<keyword evidence="1" id="KW-0812">Transmembrane</keyword>
<name>A0A399P092_9MICO</name>
<protein>
    <submittedName>
        <fullName evidence="2">DUF202 domain-containing protein</fullName>
    </submittedName>
</protein>
<keyword evidence="1" id="KW-0472">Membrane</keyword>
<dbReference type="Proteomes" id="UP000265361">
    <property type="component" value="Unassembled WGS sequence"/>
</dbReference>
<evidence type="ECO:0000313" key="2">
    <source>
        <dbReference type="EMBL" id="RII99842.1"/>
    </source>
</evidence>
<gene>
    <name evidence="2" type="ORF">DZF97_15720</name>
</gene>
<organism evidence="2 3">
    <name type="scientific">Clavibacter nebraskensis</name>
    <dbReference type="NCBI Taxonomy" id="31963"/>
    <lineage>
        <taxon>Bacteria</taxon>
        <taxon>Bacillati</taxon>
        <taxon>Actinomycetota</taxon>
        <taxon>Actinomycetes</taxon>
        <taxon>Micrococcales</taxon>
        <taxon>Microbacteriaceae</taxon>
        <taxon>Clavibacter</taxon>
    </lineage>
</organism>
<feature type="transmembrane region" description="Helical" evidence="1">
    <location>
        <begin position="6"/>
        <end position="24"/>
    </location>
</feature>
<sequence>GALPALVAALTACAGIAALALALAR</sequence>
<reference evidence="2 3" key="1">
    <citation type="submission" date="2018-08" db="EMBL/GenBank/DDBJ databases">
        <title>Genome Sequence of Clavibacter michiganensis Subspecies type strains, and the Atypical Peach-Colored Strains Isolated from Tomato.</title>
        <authorList>
            <person name="Osdaghi E."/>
            <person name="Portier P."/>
            <person name="Briand M."/>
            <person name="Jacques M.-A."/>
        </authorList>
    </citation>
    <scope>NUCLEOTIDE SEQUENCE [LARGE SCALE GENOMIC DNA]</scope>
    <source>
        <strain evidence="2 3">CFBP 7577</strain>
    </source>
</reference>
<dbReference type="EMBL" id="QWED01000783">
    <property type="protein sequence ID" value="RII99842.1"/>
    <property type="molecule type" value="Genomic_DNA"/>
</dbReference>
<proteinExistence type="predicted"/>
<comment type="caution">
    <text evidence="2">The sequence shown here is derived from an EMBL/GenBank/DDBJ whole genome shotgun (WGS) entry which is preliminary data.</text>
</comment>
<keyword evidence="1" id="KW-1133">Transmembrane helix</keyword>
<dbReference type="AlphaFoldDB" id="A0A399P092"/>
<feature type="non-terminal residue" evidence="2">
    <location>
        <position position="1"/>
    </location>
</feature>
<evidence type="ECO:0000256" key="1">
    <source>
        <dbReference type="SAM" id="Phobius"/>
    </source>
</evidence>